<name>A0ABU9YLZ4_9PROT</name>
<dbReference type="SMART" id="SM01260">
    <property type="entry name" value="LANC_like"/>
    <property type="match status" value="1"/>
</dbReference>
<dbReference type="Pfam" id="PF13575">
    <property type="entry name" value="DUF4135"/>
    <property type="match status" value="1"/>
</dbReference>
<dbReference type="PRINTS" id="PR01950">
    <property type="entry name" value="LANCSUPER"/>
</dbReference>
<reference evidence="2 3" key="1">
    <citation type="submission" date="2024-03" db="EMBL/GenBank/DDBJ databases">
        <title>High-quality draft genome sequencing of Tistrella sp. BH-R2-4.</title>
        <authorList>
            <person name="Dong C."/>
        </authorList>
    </citation>
    <scope>NUCLEOTIDE SEQUENCE [LARGE SCALE GENOMIC DNA]</scope>
    <source>
        <strain evidence="2 3">BH-R2-4</strain>
    </source>
</reference>
<protein>
    <submittedName>
        <fullName evidence="2">Type 2 lanthipeptide synthetase LanM family protein</fullName>
    </submittedName>
</protein>
<proteinExistence type="predicted"/>
<accession>A0ABU9YLZ4</accession>
<evidence type="ECO:0000313" key="2">
    <source>
        <dbReference type="EMBL" id="MEN2989828.1"/>
    </source>
</evidence>
<dbReference type="InterPro" id="IPR007822">
    <property type="entry name" value="LANC-like"/>
</dbReference>
<dbReference type="SUPFAM" id="SSF158745">
    <property type="entry name" value="LanC-like"/>
    <property type="match status" value="1"/>
</dbReference>
<gene>
    <name evidence="2" type="ORF">WG926_16035</name>
</gene>
<feature type="domain" description="Lantibiotic biosynthesis protein dehydration" evidence="1">
    <location>
        <begin position="208"/>
        <end position="592"/>
    </location>
</feature>
<dbReference type="Gene3D" id="1.50.10.10">
    <property type="match status" value="1"/>
</dbReference>
<dbReference type="Pfam" id="PF05147">
    <property type="entry name" value="LANC_like"/>
    <property type="match status" value="1"/>
</dbReference>
<dbReference type="CDD" id="cd04792">
    <property type="entry name" value="LanM-like"/>
    <property type="match status" value="1"/>
</dbReference>
<comment type="caution">
    <text evidence="2">The sequence shown here is derived from an EMBL/GenBank/DDBJ whole genome shotgun (WGS) entry which is preliminary data.</text>
</comment>
<sequence>MAVDLDWREIAARASTIDERLSGRVVPTGEAGWQDQAQAGLRLWIDAATAGDDALFARYLRRRGLHLDTVLPVLGPVRLAPDAALPAWADTAAWMLDTIMAGGDAPPAALGETVAFADLLWPAVVAARARRGEADPDVITPAALNMLDAALLRRLSDLCGGSLFESFSFYRRAGGGPAEGVPDGTALYHGFVAALRDGPLLNLIAARPVMIRLAAVVTGQWIAGTAEFLRRLATDHDRLLVMLAAGGAAAPLGPVVELTLDTSDPHDHGRQVIVLRMGNGTRLVYKPRPLMAEAAWHDLARWCAAHDAPVRLGSAPVWQRPGYGWMAYIDHDADLAADAAAGFYHNAGGLLAVMHWLRGSDLHHENLRQWQGLPVPIDLEAVLQPQLNLVADAEPLRRADQAAQRRLDGSVLAVGLLPRRRRIAGHWTEIGGLAPFTTSPVAGRRFVAINRDAMDEQTITVDQPVAGLEVRIDGTPARISDHGAAVIDGLRAMVGFLDRNRAGLLAPDGPVAGFRTARIRHVLRSTGYYHSLRAEARIPANQADGIAWSRHFERPARVARWDLGDAPGDDAGWPLLAAERAALARDDIPLFTGTGGDDGCMADDVPVAPALLEPAVWPQLARRLDEMVADLDAQAAIARQAILGAATPQLPPPRPWPDGPPVLDLAQARAAAFQIGDLLAGQAIRVDGAAAWIAAGVADDGKSLAPQVVDDTLYGGRAGIALFLAGCARLGGDGRLRDLALAALAPVRHGLRHGLRHDLHKGGPAVGDMVSIGGFAGWGGITYALTRVANLLDMPDLLDDAHHAAARITPDAIAADRSLDIVSGVAGAACGLLALYRAAGTPWVLERAVACGRHIPDRPEADQNGRGWAGVAARPLTGFSHGAAGIVHALLGLHDATGQAGFLDKARRGVDFEQALFDPACGNWPDLRLDDRQGFPAQWCHGATGIGFGRLAALPVMDDAGIRADVDAAITCTLCAADGGRDNLCCGHAGRMSMLCHAARRLGDAGLAAQADARLAAWLARAGGPAGYCLPGVDTGLRPGLMQGLAGVGQVLLERLAPDTVSPVLLLH</sequence>
<dbReference type="PIRSF" id="PIRSF037228">
    <property type="entry name" value="Lant_mod_RumM"/>
    <property type="match status" value="1"/>
</dbReference>
<organism evidence="2 3">
    <name type="scientific">Tistrella arctica</name>
    <dbReference type="NCBI Taxonomy" id="3133430"/>
    <lineage>
        <taxon>Bacteria</taxon>
        <taxon>Pseudomonadati</taxon>
        <taxon>Pseudomonadota</taxon>
        <taxon>Alphaproteobacteria</taxon>
        <taxon>Geminicoccales</taxon>
        <taxon>Geminicoccaceae</taxon>
        <taxon>Tistrella</taxon>
    </lineage>
</organism>
<dbReference type="InterPro" id="IPR012341">
    <property type="entry name" value="6hp_glycosidase-like_sf"/>
</dbReference>
<keyword evidence="3" id="KW-1185">Reference proteome</keyword>
<dbReference type="InterPro" id="IPR017146">
    <property type="entry name" value="Lanti_2_LanM"/>
</dbReference>
<dbReference type="Proteomes" id="UP001413721">
    <property type="component" value="Unassembled WGS sequence"/>
</dbReference>
<dbReference type="NCBIfam" id="TIGR03897">
    <property type="entry name" value="lanti_2_LanM"/>
    <property type="match status" value="1"/>
</dbReference>
<evidence type="ECO:0000259" key="1">
    <source>
        <dbReference type="Pfam" id="PF13575"/>
    </source>
</evidence>
<dbReference type="InterPro" id="IPR025410">
    <property type="entry name" value="Lant_dehyd"/>
</dbReference>
<dbReference type="RefSeq" id="WP_345937768.1">
    <property type="nucleotide sequence ID" value="NZ_JBBKTW010000005.1"/>
</dbReference>
<dbReference type="EMBL" id="JBBKTW010000005">
    <property type="protein sequence ID" value="MEN2989828.1"/>
    <property type="molecule type" value="Genomic_DNA"/>
</dbReference>
<evidence type="ECO:0000313" key="3">
    <source>
        <dbReference type="Proteomes" id="UP001413721"/>
    </source>
</evidence>
<dbReference type="PRINTS" id="PR01955">
    <property type="entry name" value="LANCFRANKIA"/>
</dbReference>